<evidence type="ECO:0000313" key="2">
    <source>
        <dbReference type="Proteomes" id="UP001175097"/>
    </source>
</evidence>
<evidence type="ECO:0000313" key="1">
    <source>
        <dbReference type="EMBL" id="MDN4609148.1"/>
    </source>
</evidence>
<proteinExistence type="predicted"/>
<name>A0ABT8JWG5_9BACL</name>
<reference evidence="1" key="1">
    <citation type="submission" date="2023-03" db="EMBL/GenBank/DDBJ databases">
        <title>MT1 and MT2 Draft Genomes of Novel Species.</title>
        <authorList>
            <person name="Venkateswaran K."/>
        </authorList>
    </citation>
    <scope>NUCLEOTIDE SEQUENCE</scope>
    <source>
        <strain evidence="1">F6_3S_P_2</strain>
    </source>
</reference>
<gene>
    <name evidence="1" type="ORF">P5G49_16925</name>
</gene>
<dbReference type="Gene3D" id="3.30.1330.70">
    <property type="entry name" value="Holliday junction resolvase RusA"/>
    <property type="match status" value="1"/>
</dbReference>
<dbReference type="EMBL" id="JAROCC010000020">
    <property type="protein sequence ID" value="MDN4609148.1"/>
    <property type="molecule type" value="Genomic_DNA"/>
</dbReference>
<dbReference type="Proteomes" id="UP001175097">
    <property type="component" value="Unassembled WGS sequence"/>
</dbReference>
<protein>
    <submittedName>
        <fullName evidence="1">Holliday junction resolvase</fullName>
    </submittedName>
</protein>
<sequence length="119" mass="13431">MQVVRFEIPGQLPTMNEIVAASKSHYGTYSKMKKKYTQKVMGCAEGLPSIESADFRITWHCVNRRKDKDNIVAGQKFIFDGLVECGVLKNDGWNEVGEIAHSFAVDKENPRIVVEIQTL</sequence>
<dbReference type="InterPro" id="IPR036614">
    <property type="entry name" value="RusA-like_sf"/>
</dbReference>
<accession>A0ABT8JWG5</accession>
<dbReference type="SUPFAM" id="SSF103084">
    <property type="entry name" value="Holliday junction resolvase RusA"/>
    <property type="match status" value="1"/>
</dbReference>
<dbReference type="RefSeq" id="WP_301245785.1">
    <property type="nucleotide sequence ID" value="NZ_JAROCC010000020.1"/>
</dbReference>
<comment type="caution">
    <text evidence="1">The sequence shown here is derived from an EMBL/GenBank/DDBJ whole genome shotgun (WGS) entry which is preliminary data.</text>
</comment>
<keyword evidence="2" id="KW-1185">Reference proteome</keyword>
<organism evidence="1 2">
    <name type="scientific">Sporosarcina highlanderae</name>
    <dbReference type="NCBI Taxonomy" id="3035916"/>
    <lineage>
        <taxon>Bacteria</taxon>
        <taxon>Bacillati</taxon>
        <taxon>Bacillota</taxon>
        <taxon>Bacilli</taxon>
        <taxon>Bacillales</taxon>
        <taxon>Caryophanaceae</taxon>
        <taxon>Sporosarcina</taxon>
    </lineage>
</organism>